<dbReference type="Gene3D" id="3.20.20.70">
    <property type="entry name" value="Aldolase class I"/>
    <property type="match status" value="1"/>
</dbReference>
<evidence type="ECO:0000256" key="4">
    <source>
        <dbReference type="ARBA" id="ARBA00022490"/>
    </source>
</evidence>
<dbReference type="GO" id="GO:0008676">
    <property type="term" value="F:3-deoxy-8-phosphooctulonate synthase activity"/>
    <property type="evidence" value="ECO:0007669"/>
    <property type="project" value="UniProtKB-EC"/>
</dbReference>
<evidence type="ECO:0000256" key="3">
    <source>
        <dbReference type="ARBA" id="ARBA00012693"/>
    </source>
</evidence>
<keyword evidence="4" id="KW-0963">Cytoplasm</keyword>
<dbReference type="SUPFAM" id="SSF51569">
    <property type="entry name" value="Aldolase"/>
    <property type="match status" value="1"/>
</dbReference>
<sequence length="237" mass="25437">MANAIQDISDRVGLPVVYKSSFDKANRTSISSFRGLGMDEGLAILNKVKSETGIPVLTDIHEPSQAVAAGEVADVLQIPAFLCRQTDLLIAAAKTGKPVNVKKGQFLAPWDMKNVVTKLEESGCKNILLTDRGTQFGYNNLVADMRAIPLMQEFGYPVIFDATHSAQLPGGDGSTTAGMRDMIPTLAKSAVAAGCNGLFMEIHDNVNEAKSDAATQWPLDQLESLLTDLKAIRESIT</sequence>
<evidence type="ECO:0000256" key="2">
    <source>
        <dbReference type="ARBA" id="ARBA00010499"/>
    </source>
</evidence>
<evidence type="ECO:0000313" key="8">
    <source>
        <dbReference type="EMBL" id="SVA03191.1"/>
    </source>
</evidence>
<name>A0A381SIN5_9ZZZZ</name>
<comment type="catalytic activity">
    <reaction evidence="6">
        <text>D-arabinose 5-phosphate + phosphoenolpyruvate + H2O = 3-deoxy-alpha-D-manno-2-octulosonate-8-phosphate + phosphate</text>
        <dbReference type="Rhea" id="RHEA:14053"/>
        <dbReference type="ChEBI" id="CHEBI:15377"/>
        <dbReference type="ChEBI" id="CHEBI:43474"/>
        <dbReference type="ChEBI" id="CHEBI:57693"/>
        <dbReference type="ChEBI" id="CHEBI:58702"/>
        <dbReference type="ChEBI" id="CHEBI:85985"/>
        <dbReference type="EC" id="2.5.1.55"/>
    </reaction>
</comment>
<comment type="similarity">
    <text evidence="2">Belongs to the KdsA family.</text>
</comment>
<dbReference type="EC" id="2.5.1.55" evidence="3"/>
<dbReference type="InterPro" id="IPR006269">
    <property type="entry name" value="KDO8P_synthase"/>
</dbReference>
<dbReference type="EMBL" id="UINC01003081">
    <property type="protein sequence ID" value="SVA03191.1"/>
    <property type="molecule type" value="Genomic_DNA"/>
</dbReference>
<gene>
    <name evidence="8" type="ORF">METZ01_LOCUS56045</name>
</gene>
<dbReference type="NCBIfam" id="NF003543">
    <property type="entry name" value="PRK05198.1"/>
    <property type="match status" value="1"/>
</dbReference>
<organism evidence="8">
    <name type="scientific">marine metagenome</name>
    <dbReference type="NCBI Taxonomy" id="408172"/>
    <lineage>
        <taxon>unclassified sequences</taxon>
        <taxon>metagenomes</taxon>
        <taxon>ecological metagenomes</taxon>
    </lineage>
</organism>
<dbReference type="GO" id="GO:0005737">
    <property type="term" value="C:cytoplasm"/>
    <property type="evidence" value="ECO:0007669"/>
    <property type="project" value="UniProtKB-SubCell"/>
</dbReference>
<dbReference type="AlphaFoldDB" id="A0A381SIN5"/>
<dbReference type="Pfam" id="PF00793">
    <property type="entry name" value="DAHP_synth_1"/>
    <property type="match status" value="1"/>
</dbReference>
<proteinExistence type="inferred from homology"/>
<dbReference type="NCBIfam" id="TIGR01362">
    <property type="entry name" value="KDO8P_synth"/>
    <property type="match status" value="1"/>
</dbReference>
<feature type="domain" description="DAHP synthetase I/KDSA" evidence="7">
    <location>
        <begin position="1"/>
        <end position="232"/>
    </location>
</feature>
<evidence type="ECO:0000256" key="1">
    <source>
        <dbReference type="ARBA" id="ARBA00004496"/>
    </source>
</evidence>
<evidence type="ECO:0000259" key="7">
    <source>
        <dbReference type="Pfam" id="PF00793"/>
    </source>
</evidence>
<evidence type="ECO:0000256" key="5">
    <source>
        <dbReference type="ARBA" id="ARBA00022679"/>
    </source>
</evidence>
<comment type="subcellular location">
    <subcellularLocation>
        <location evidence="1">Cytoplasm</location>
    </subcellularLocation>
</comment>
<dbReference type="InterPro" id="IPR013785">
    <property type="entry name" value="Aldolase_TIM"/>
</dbReference>
<dbReference type="PANTHER" id="PTHR21057">
    <property type="entry name" value="PHOSPHO-2-DEHYDRO-3-DEOXYHEPTONATE ALDOLASE"/>
    <property type="match status" value="1"/>
</dbReference>
<protein>
    <recommendedName>
        <fullName evidence="3">3-deoxy-8-phosphooctulonate synthase</fullName>
        <ecNumber evidence="3">2.5.1.55</ecNumber>
    </recommendedName>
</protein>
<keyword evidence="5" id="KW-0808">Transferase</keyword>
<evidence type="ECO:0000256" key="6">
    <source>
        <dbReference type="ARBA" id="ARBA00049112"/>
    </source>
</evidence>
<reference evidence="8" key="1">
    <citation type="submission" date="2018-05" db="EMBL/GenBank/DDBJ databases">
        <authorList>
            <person name="Lanie J.A."/>
            <person name="Ng W.-L."/>
            <person name="Kazmierczak K.M."/>
            <person name="Andrzejewski T.M."/>
            <person name="Davidsen T.M."/>
            <person name="Wayne K.J."/>
            <person name="Tettelin H."/>
            <person name="Glass J.I."/>
            <person name="Rusch D."/>
            <person name="Podicherti R."/>
            <person name="Tsui H.-C.T."/>
            <person name="Winkler M.E."/>
        </authorList>
    </citation>
    <scope>NUCLEOTIDE SEQUENCE</scope>
</reference>
<accession>A0A381SIN5</accession>
<dbReference type="InterPro" id="IPR006218">
    <property type="entry name" value="DAHP1/KDSA"/>
</dbReference>